<feature type="domain" description="FAD-binding" evidence="7">
    <location>
        <begin position="7"/>
        <end position="172"/>
    </location>
</feature>
<evidence type="ECO:0000259" key="7">
    <source>
        <dbReference type="Pfam" id="PF01494"/>
    </source>
</evidence>
<dbReference type="InterPro" id="IPR036188">
    <property type="entry name" value="FAD/NAD-bd_sf"/>
</dbReference>
<dbReference type="InterPro" id="IPR002938">
    <property type="entry name" value="FAD-bd"/>
</dbReference>
<feature type="compositionally biased region" description="Polar residues" evidence="6">
    <location>
        <begin position="378"/>
        <end position="391"/>
    </location>
</feature>
<dbReference type="PANTHER" id="PTHR47178:SF2">
    <property type="entry name" value="FAD-BINDING DOMAIN-CONTAINING PROTEIN"/>
    <property type="match status" value="1"/>
</dbReference>
<feature type="domain" description="FAD-binding" evidence="7">
    <location>
        <begin position="302"/>
        <end position="370"/>
    </location>
</feature>
<comment type="cofactor">
    <cofactor evidence="1">
        <name>FAD</name>
        <dbReference type="ChEBI" id="CHEBI:57692"/>
    </cofactor>
</comment>
<organism evidence="8 9">
    <name type="scientific">Zasmidium cellare</name>
    <name type="common">Wine cellar mold</name>
    <name type="synonym">Racodium cellare</name>
    <dbReference type="NCBI Taxonomy" id="395010"/>
    <lineage>
        <taxon>Eukaryota</taxon>
        <taxon>Fungi</taxon>
        <taxon>Dikarya</taxon>
        <taxon>Ascomycota</taxon>
        <taxon>Pezizomycotina</taxon>
        <taxon>Dothideomycetes</taxon>
        <taxon>Dothideomycetidae</taxon>
        <taxon>Mycosphaerellales</taxon>
        <taxon>Mycosphaerellaceae</taxon>
        <taxon>Zasmidium</taxon>
    </lineage>
</organism>
<gene>
    <name evidence="8" type="ORF">PRZ48_004726</name>
</gene>
<keyword evidence="4" id="KW-0560">Oxidoreductase</keyword>
<dbReference type="SUPFAM" id="SSF51905">
    <property type="entry name" value="FAD/NAD(P)-binding domain"/>
    <property type="match status" value="1"/>
</dbReference>
<evidence type="ECO:0000313" key="8">
    <source>
        <dbReference type="EMBL" id="KAK4503811.1"/>
    </source>
</evidence>
<keyword evidence="5" id="KW-0503">Monooxygenase</keyword>
<protein>
    <recommendedName>
        <fullName evidence="7">FAD-binding domain-containing protein</fullName>
    </recommendedName>
</protein>
<evidence type="ECO:0000256" key="5">
    <source>
        <dbReference type="ARBA" id="ARBA00023033"/>
    </source>
</evidence>
<dbReference type="Gene3D" id="3.50.50.60">
    <property type="entry name" value="FAD/NAD(P)-binding domain"/>
    <property type="match status" value="1"/>
</dbReference>
<comment type="caution">
    <text evidence="8">The sequence shown here is derived from an EMBL/GenBank/DDBJ whole genome shotgun (WGS) entry which is preliminary data.</text>
</comment>
<dbReference type="PRINTS" id="PR00420">
    <property type="entry name" value="RNGMNOXGNASE"/>
</dbReference>
<evidence type="ECO:0000256" key="1">
    <source>
        <dbReference type="ARBA" id="ARBA00001974"/>
    </source>
</evidence>
<feature type="region of interest" description="Disordered" evidence="6">
    <location>
        <begin position="360"/>
        <end position="398"/>
    </location>
</feature>
<evidence type="ECO:0000256" key="6">
    <source>
        <dbReference type="SAM" id="MobiDB-lite"/>
    </source>
</evidence>
<proteinExistence type="predicted"/>
<dbReference type="EMBL" id="JAXOVC010000003">
    <property type="protein sequence ID" value="KAK4503811.1"/>
    <property type="molecule type" value="Genomic_DNA"/>
</dbReference>
<evidence type="ECO:0000256" key="3">
    <source>
        <dbReference type="ARBA" id="ARBA00022827"/>
    </source>
</evidence>
<accession>A0ABR0ERQ4</accession>
<evidence type="ECO:0000256" key="2">
    <source>
        <dbReference type="ARBA" id="ARBA00022630"/>
    </source>
</evidence>
<keyword evidence="9" id="KW-1185">Reference proteome</keyword>
<feature type="compositionally biased region" description="Basic and acidic residues" evidence="6">
    <location>
        <begin position="360"/>
        <end position="377"/>
    </location>
</feature>
<keyword evidence="3" id="KW-0274">FAD</keyword>
<evidence type="ECO:0000313" key="9">
    <source>
        <dbReference type="Proteomes" id="UP001305779"/>
    </source>
</evidence>
<dbReference type="PANTHER" id="PTHR47178">
    <property type="entry name" value="MONOOXYGENASE, FAD-BINDING"/>
    <property type="match status" value="1"/>
</dbReference>
<dbReference type="Pfam" id="PF01494">
    <property type="entry name" value="FAD_binding_3"/>
    <property type="match status" value="2"/>
</dbReference>
<keyword evidence="2" id="KW-0285">Flavoprotein</keyword>
<name>A0ABR0ERQ4_ZASCE</name>
<reference evidence="8 9" key="1">
    <citation type="journal article" date="2023" name="G3 (Bethesda)">
        <title>A chromosome-level genome assembly of Zasmidium syzygii isolated from banana leaves.</title>
        <authorList>
            <person name="van Westerhoven A.C."/>
            <person name="Mehrabi R."/>
            <person name="Talebi R."/>
            <person name="Steentjes M.B.F."/>
            <person name="Corcolon B."/>
            <person name="Chong P.A."/>
            <person name="Kema G.H.J."/>
            <person name="Seidl M.F."/>
        </authorList>
    </citation>
    <scope>NUCLEOTIDE SEQUENCE [LARGE SCALE GENOMIC DNA]</scope>
    <source>
        <strain evidence="8 9">P124</strain>
    </source>
</reference>
<evidence type="ECO:0000256" key="4">
    <source>
        <dbReference type="ARBA" id="ARBA00023002"/>
    </source>
</evidence>
<sequence>MVANKDFKVLVIGGGNCGLLIATGLKKHGISYTVFERDSEHDFIHKPRDWGMLLHWGTEYLYKPLPPHLQARFKEPRVDPSIEVFDPIPYFNAATGEIVKSVPTKEINRVSRRKLRRFLFDGEDLNVEFNKRLRNVEVEGDLIKATFEDGTTAVGNMIVGADGSNSKVREFLVGHDAAQEEDVDLTTINFPWGGYTDEQARFLRSYHPIVQLSFAESMGSALLALLDTQNPDTKTWAFQNYTSWWGPPYAKDLEDPAVRTKFFKERMSKWCEPFRTAGVAVSDDVVIPIFPGKQWSPTMEWDNHSGKVTLAGDAAHSMLPHRGQGLNNAVKDASDLVDAIQAAFTGGKSLKEAVTAYEEEMKPRGAKEVAASREQAESSRNVETWKQSSMARTGHSRT</sequence>
<dbReference type="Proteomes" id="UP001305779">
    <property type="component" value="Unassembled WGS sequence"/>
</dbReference>